<evidence type="ECO:0000313" key="1">
    <source>
        <dbReference type="EMBL" id="MCF2948928.1"/>
    </source>
</evidence>
<evidence type="ECO:0000313" key="2">
    <source>
        <dbReference type="Proteomes" id="UP001521137"/>
    </source>
</evidence>
<dbReference type="InterPro" id="IPR021457">
    <property type="entry name" value="DUF3108"/>
</dbReference>
<gene>
    <name evidence="1" type="ORF">L0668_12475</name>
</gene>
<dbReference type="RefSeq" id="WP_235312967.1">
    <property type="nucleotide sequence ID" value="NZ_JAKGAS010000006.1"/>
</dbReference>
<dbReference type="Pfam" id="PF11306">
    <property type="entry name" value="DUF3108"/>
    <property type="match status" value="1"/>
</dbReference>
<dbReference type="Proteomes" id="UP001521137">
    <property type="component" value="Unassembled WGS sequence"/>
</dbReference>
<name>A0ABS9D7J8_9ALTE</name>
<reference evidence="1 2" key="1">
    <citation type="submission" date="2022-01" db="EMBL/GenBank/DDBJ databases">
        <title>Paraglaciecola sp. G1-23.</title>
        <authorList>
            <person name="Jin M.S."/>
            <person name="Han D.M."/>
            <person name="Kim H.M."/>
            <person name="Jeon C.O."/>
        </authorList>
    </citation>
    <scope>NUCLEOTIDE SEQUENCE [LARGE SCALE GENOMIC DNA]</scope>
    <source>
        <strain evidence="1 2">G1-23</strain>
    </source>
</reference>
<protein>
    <submittedName>
        <fullName evidence="1">DUF3108 domain-containing protein</fullName>
    </submittedName>
</protein>
<dbReference type="EMBL" id="JAKGAS010000006">
    <property type="protein sequence ID" value="MCF2948928.1"/>
    <property type="molecule type" value="Genomic_DNA"/>
</dbReference>
<proteinExistence type="predicted"/>
<comment type="caution">
    <text evidence="1">The sequence shown here is derived from an EMBL/GenBank/DDBJ whole genome shotgun (WGS) entry which is preliminary data.</text>
</comment>
<accession>A0ABS9D7J8</accession>
<organism evidence="1 2">
    <name type="scientific">Paraglaciecola algarum</name>
    <dbReference type="NCBI Taxonomy" id="3050085"/>
    <lineage>
        <taxon>Bacteria</taxon>
        <taxon>Pseudomonadati</taxon>
        <taxon>Pseudomonadota</taxon>
        <taxon>Gammaproteobacteria</taxon>
        <taxon>Alteromonadales</taxon>
        <taxon>Alteromonadaceae</taxon>
        <taxon>Paraglaciecola</taxon>
    </lineage>
</organism>
<sequence>MIKSYQKWVMPLARLVAIWIAILTSLLFIHQVNADNSPTLKSFKAEYSAFRFGRDLGYATLELSSDETGQLTLDYYSKVSAFFLSDKRAETSIFSFENNTIIPKTYIYQRTGTGSNKNIGIEFSKENQNITVNNGEPISWNGHFDNQLYRLDAQLKLASGAKEFSYDLINNRGQLRHYDVKVIGQEKLQLPYGMLDSIKVILERDNSSRETIAWFAPKLNYQLVKLQQFKDGDEQGEIRLKKFTFTENKTAQQ</sequence>
<keyword evidence="2" id="KW-1185">Reference proteome</keyword>